<dbReference type="GO" id="GO:0009279">
    <property type="term" value="C:cell outer membrane"/>
    <property type="evidence" value="ECO:0007669"/>
    <property type="project" value="UniProtKB-SubCell"/>
</dbReference>
<evidence type="ECO:0000256" key="1">
    <source>
        <dbReference type="ARBA" id="ARBA00004571"/>
    </source>
</evidence>
<dbReference type="Proteomes" id="UP000292884">
    <property type="component" value="Unassembled WGS sequence"/>
</dbReference>
<evidence type="ECO:0000259" key="18">
    <source>
        <dbReference type="Pfam" id="PF07715"/>
    </source>
</evidence>
<dbReference type="GO" id="GO:0015891">
    <property type="term" value="P:siderophore transport"/>
    <property type="evidence" value="ECO:0007669"/>
    <property type="project" value="InterPro"/>
</dbReference>
<dbReference type="GO" id="GO:0038023">
    <property type="term" value="F:signaling receptor activity"/>
    <property type="evidence" value="ECO:0007669"/>
    <property type="project" value="InterPro"/>
</dbReference>
<dbReference type="OrthoDB" id="9758472at2"/>
<evidence type="ECO:0000256" key="8">
    <source>
        <dbReference type="ARBA" id="ARBA00023004"/>
    </source>
</evidence>
<evidence type="ECO:0000256" key="15">
    <source>
        <dbReference type="RuleBase" id="RU003357"/>
    </source>
</evidence>
<evidence type="ECO:0000256" key="9">
    <source>
        <dbReference type="ARBA" id="ARBA00023065"/>
    </source>
</evidence>
<dbReference type="Gene3D" id="2.170.130.10">
    <property type="entry name" value="TonB-dependent receptor, plug domain"/>
    <property type="match status" value="1"/>
</dbReference>
<dbReference type="EMBL" id="SJSK01000002">
    <property type="protein sequence ID" value="TCC91854.1"/>
    <property type="molecule type" value="Genomic_DNA"/>
</dbReference>
<dbReference type="PANTHER" id="PTHR32552:SF68">
    <property type="entry name" value="FERRICHROME OUTER MEMBRANE TRANSPORTER_PHAGE RECEPTOR"/>
    <property type="match status" value="1"/>
</dbReference>
<evidence type="ECO:0000256" key="11">
    <source>
        <dbReference type="ARBA" id="ARBA00023136"/>
    </source>
</evidence>
<evidence type="ECO:0000256" key="16">
    <source>
        <dbReference type="SAM" id="SignalP"/>
    </source>
</evidence>
<feature type="domain" description="TonB-dependent receptor plug" evidence="18">
    <location>
        <begin position="137"/>
        <end position="233"/>
    </location>
</feature>
<accession>A0A4R0N0P0</accession>
<protein>
    <submittedName>
        <fullName evidence="19">TonB-dependent receptor</fullName>
    </submittedName>
</protein>
<organism evidence="19 20">
    <name type="scientific">Pedobacter frigiditerrae</name>
    <dbReference type="NCBI Taxonomy" id="2530452"/>
    <lineage>
        <taxon>Bacteria</taxon>
        <taxon>Pseudomonadati</taxon>
        <taxon>Bacteroidota</taxon>
        <taxon>Sphingobacteriia</taxon>
        <taxon>Sphingobacteriales</taxon>
        <taxon>Sphingobacteriaceae</taxon>
        <taxon>Pedobacter</taxon>
    </lineage>
</organism>
<keyword evidence="3 14" id="KW-0813">Transport</keyword>
<keyword evidence="7 16" id="KW-0732">Signal</keyword>
<keyword evidence="9" id="KW-0406">Ion transport</keyword>
<keyword evidence="13 14" id="KW-0998">Cell outer membrane</keyword>
<dbReference type="NCBIfam" id="TIGR01783">
    <property type="entry name" value="TonB-siderophor"/>
    <property type="match status" value="1"/>
</dbReference>
<keyword evidence="5" id="KW-0410">Iron transport</keyword>
<evidence type="ECO:0000256" key="4">
    <source>
        <dbReference type="ARBA" id="ARBA00022452"/>
    </source>
</evidence>
<evidence type="ECO:0000313" key="19">
    <source>
        <dbReference type="EMBL" id="TCC91854.1"/>
    </source>
</evidence>
<evidence type="ECO:0000313" key="20">
    <source>
        <dbReference type="Proteomes" id="UP000292884"/>
    </source>
</evidence>
<sequence length="817" mass="88745">MKKLFTQILSVITISIFLFGNVQAQTKNGIVSGIIKTSDGKPAPYVNVGLLNTNKTSQTDENGNFIIKNITAGTYTLKISAIGTISQEKQVSVTTGQTTTVDFAIAESASKLKEVAVNGYRTPNSKSVNLGKTNIPTKDLPQSAQIITSQVIADQQADRLGDVMKNVNGVALGANRGSVGENFYARGYSLGSNNTFKNGSRTSIGGSPEASTLESVEVLKGSAALLYGGVTGGAVINMVTKKPQFEYGGQVSLRTGSYDQYKPMVDIYGPISQKLAFRAISTYEKAGSFRDNVKSKRVYVNPSLLYKISDKTDILLQGDYLKSNYTPDFGVGSVGSKIIDYGRNQFINTPWAYNNTNTVTGQLNVNHKFNDNWKMNVISSFQSYGRDYYGAERPAADATGVAQRNLTRSKTQEYTYNQQVNLTGIFNTGKIKHTLLVGLDADQSRVTSNGFNYGKNANGTAITAYNYGSVNLFNPATYYGSGLIPTTFNISETFTPVYRYGAFVQDLVEITNKFKVLAGIRYTDQKNARTKTTVFETGAITRAATKIEGAFSPKVALIYQPIQSTSMYLSYANNFISNTGTDIFLAALPPSIVDDYEIGVKNDLFGGRLTANLAVYRKVNSNIAQTAEFDAQGNINSNSNIKQLNGTTKSDGLEADLTGSILPGLNFIAGYSYNFMRYTNTAPIVATPTTANPNATTSGMLEGVRLVGTTKHTGNATLFYTIQEGKAKGLKLGTSVFYTGKRNGGWNDNKAATTLRLIPLDAFTTVDFSAGYSWKKLSLLAKVSNITNALNYYVHENYSVNPIAPRQFITTLSYRFK</sequence>
<dbReference type="InterPro" id="IPR012910">
    <property type="entry name" value="Plug_dom"/>
</dbReference>
<keyword evidence="11 14" id="KW-0472">Membrane</keyword>
<dbReference type="Gene3D" id="2.60.40.1120">
    <property type="entry name" value="Carboxypeptidase-like, regulatory domain"/>
    <property type="match status" value="1"/>
</dbReference>
<keyword evidence="20" id="KW-1185">Reference proteome</keyword>
<dbReference type="AlphaFoldDB" id="A0A4R0N0P0"/>
<evidence type="ECO:0000256" key="2">
    <source>
        <dbReference type="ARBA" id="ARBA00009810"/>
    </source>
</evidence>
<evidence type="ECO:0000256" key="13">
    <source>
        <dbReference type="ARBA" id="ARBA00023237"/>
    </source>
</evidence>
<dbReference type="InterPro" id="IPR013784">
    <property type="entry name" value="Carb-bd-like_fold"/>
</dbReference>
<keyword evidence="4 14" id="KW-1134">Transmembrane beta strand</keyword>
<gene>
    <name evidence="19" type="ORF">EZ428_08890</name>
</gene>
<comment type="caution">
    <text evidence="19">The sequence shown here is derived from an EMBL/GenBank/DDBJ whole genome shotgun (WGS) entry which is preliminary data.</text>
</comment>
<dbReference type="CDD" id="cd01347">
    <property type="entry name" value="ligand_gated_channel"/>
    <property type="match status" value="1"/>
</dbReference>
<evidence type="ECO:0000256" key="12">
    <source>
        <dbReference type="ARBA" id="ARBA00023170"/>
    </source>
</evidence>
<feature type="domain" description="TonB-dependent receptor-like beta-barrel" evidence="17">
    <location>
        <begin position="309"/>
        <end position="786"/>
    </location>
</feature>
<comment type="similarity">
    <text evidence="2 14 15">Belongs to the TonB-dependent receptor family.</text>
</comment>
<dbReference type="GO" id="GO:0015344">
    <property type="term" value="F:siderophore uptake transmembrane transporter activity"/>
    <property type="evidence" value="ECO:0007669"/>
    <property type="project" value="TreeGrafter"/>
</dbReference>
<proteinExistence type="inferred from homology"/>
<dbReference type="Pfam" id="PF07715">
    <property type="entry name" value="Plug"/>
    <property type="match status" value="1"/>
</dbReference>
<evidence type="ECO:0000256" key="7">
    <source>
        <dbReference type="ARBA" id="ARBA00022729"/>
    </source>
</evidence>
<feature type="signal peptide" evidence="16">
    <location>
        <begin position="1"/>
        <end position="24"/>
    </location>
</feature>
<feature type="chain" id="PRO_5020961848" evidence="16">
    <location>
        <begin position="25"/>
        <end position="817"/>
    </location>
</feature>
<dbReference type="InterPro" id="IPR039426">
    <property type="entry name" value="TonB-dep_rcpt-like"/>
</dbReference>
<evidence type="ECO:0000256" key="6">
    <source>
        <dbReference type="ARBA" id="ARBA00022692"/>
    </source>
</evidence>
<evidence type="ECO:0000256" key="3">
    <source>
        <dbReference type="ARBA" id="ARBA00022448"/>
    </source>
</evidence>
<dbReference type="Pfam" id="PF00593">
    <property type="entry name" value="TonB_dep_Rec_b-barrel"/>
    <property type="match status" value="1"/>
</dbReference>
<evidence type="ECO:0000256" key="14">
    <source>
        <dbReference type="PROSITE-ProRule" id="PRU01360"/>
    </source>
</evidence>
<keyword evidence="12 19" id="KW-0675">Receptor</keyword>
<reference evidence="19 20" key="1">
    <citation type="submission" date="2019-02" db="EMBL/GenBank/DDBJ databases">
        <title>Pedobacter sp. RP-1-13 sp. nov., isolated from Arctic soil.</title>
        <authorList>
            <person name="Dahal R.H."/>
        </authorList>
    </citation>
    <scope>NUCLEOTIDE SEQUENCE [LARGE SCALE GENOMIC DNA]</scope>
    <source>
        <strain evidence="19 20">RP-1-13</strain>
    </source>
</reference>
<evidence type="ECO:0000256" key="10">
    <source>
        <dbReference type="ARBA" id="ARBA00023077"/>
    </source>
</evidence>
<evidence type="ECO:0000259" key="17">
    <source>
        <dbReference type="Pfam" id="PF00593"/>
    </source>
</evidence>
<evidence type="ECO:0000256" key="5">
    <source>
        <dbReference type="ARBA" id="ARBA00022496"/>
    </source>
</evidence>
<dbReference type="Pfam" id="PF13715">
    <property type="entry name" value="CarbopepD_reg_2"/>
    <property type="match status" value="1"/>
</dbReference>
<dbReference type="PANTHER" id="PTHR32552">
    <property type="entry name" value="FERRICHROME IRON RECEPTOR-RELATED"/>
    <property type="match status" value="1"/>
</dbReference>
<keyword evidence="6 14" id="KW-0812">Transmembrane</keyword>
<dbReference type="GO" id="GO:0030246">
    <property type="term" value="F:carbohydrate binding"/>
    <property type="evidence" value="ECO:0007669"/>
    <property type="project" value="InterPro"/>
</dbReference>
<name>A0A4R0N0P0_9SPHI</name>
<dbReference type="InterPro" id="IPR000531">
    <property type="entry name" value="Beta-barrel_TonB"/>
</dbReference>
<dbReference type="InterPro" id="IPR036942">
    <property type="entry name" value="Beta-barrel_TonB_sf"/>
</dbReference>
<dbReference type="SUPFAM" id="SSF56935">
    <property type="entry name" value="Porins"/>
    <property type="match status" value="1"/>
</dbReference>
<dbReference type="PROSITE" id="PS52016">
    <property type="entry name" value="TONB_DEPENDENT_REC_3"/>
    <property type="match status" value="1"/>
</dbReference>
<keyword evidence="10 15" id="KW-0798">TonB box</keyword>
<comment type="subcellular location">
    <subcellularLocation>
        <location evidence="1 14">Cell outer membrane</location>
        <topology evidence="1 14">Multi-pass membrane protein</topology>
    </subcellularLocation>
</comment>
<dbReference type="SUPFAM" id="SSF49452">
    <property type="entry name" value="Starch-binding domain-like"/>
    <property type="match status" value="1"/>
</dbReference>
<dbReference type="InterPro" id="IPR010105">
    <property type="entry name" value="TonB_sidphr_rcpt"/>
</dbReference>
<dbReference type="RefSeq" id="WP_131552794.1">
    <property type="nucleotide sequence ID" value="NZ_SJSK01000002.1"/>
</dbReference>
<dbReference type="InterPro" id="IPR037066">
    <property type="entry name" value="Plug_dom_sf"/>
</dbReference>
<keyword evidence="8" id="KW-0408">Iron</keyword>
<dbReference type="Gene3D" id="2.40.170.20">
    <property type="entry name" value="TonB-dependent receptor, beta-barrel domain"/>
    <property type="match status" value="1"/>
</dbReference>